<evidence type="ECO:0000313" key="1">
    <source>
        <dbReference type="EMBL" id="AYV81581.1"/>
    </source>
</evidence>
<evidence type="ECO:0008006" key="2">
    <source>
        <dbReference type="Google" id="ProtNLM"/>
    </source>
</evidence>
<sequence length="88" mass="9887">MVGGYSEFAAPDEAANKVLTDNYAAVHAVKGLEDLSLETLLTKYRYARQVVAGLNYKFHITATDGKYEVVIWQKLDSTYSFTYAKKLD</sequence>
<accession>A0A3G5A5Q7</accession>
<organism evidence="1">
    <name type="scientific">Harvfovirus sp</name>
    <dbReference type="NCBI Taxonomy" id="2487768"/>
    <lineage>
        <taxon>Viruses</taxon>
        <taxon>Varidnaviria</taxon>
        <taxon>Bamfordvirae</taxon>
        <taxon>Nucleocytoviricota</taxon>
        <taxon>Megaviricetes</taxon>
        <taxon>Imitervirales</taxon>
        <taxon>Mimiviridae</taxon>
        <taxon>Klosneuvirinae</taxon>
    </lineage>
</organism>
<protein>
    <recommendedName>
        <fullName evidence="2">Cystatin domain-containing protein</fullName>
    </recommendedName>
</protein>
<dbReference type="InterPro" id="IPR046350">
    <property type="entry name" value="Cystatin_sf"/>
</dbReference>
<dbReference type="Gene3D" id="3.10.450.10">
    <property type="match status" value="1"/>
</dbReference>
<gene>
    <name evidence="1" type="ORF">Harvfovirus43_2</name>
</gene>
<name>A0A3G5A5Q7_9VIRU</name>
<dbReference type="EMBL" id="MK072285">
    <property type="protein sequence ID" value="AYV81581.1"/>
    <property type="molecule type" value="Genomic_DNA"/>
</dbReference>
<proteinExistence type="predicted"/>
<reference evidence="1" key="1">
    <citation type="submission" date="2018-10" db="EMBL/GenBank/DDBJ databases">
        <title>Hidden diversity of soil giant viruses.</title>
        <authorList>
            <person name="Schulz F."/>
            <person name="Alteio L."/>
            <person name="Goudeau D."/>
            <person name="Ryan E.M."/>
            <person name="Malmstrom R.R."/>
            <person name="Blanchard J."/>
            <person name="Woyke T."/>
        </authorList>
    </citation>
    <scope>NUCLEOTIDE SEQUENCE</scope>
    <source>
        <strain evidence="1">HAV1</strain>
    </source>
</reference>
<dbReference type="SUPFAM" id="SSF54403">
    <property type="entry name" value="Cystatin/monellin"/>
    <property type="match status" value="1"/>
</dbReference>